<dbReference type="InterPro" id="IPR058625">
    <property type="entry name" value="MdtA-like_BSH"/>
</dbReference>
<dbReference type="OMA" id="VWRVAVT"/>
<comment type="caution">
    <text evidence="4">The sequence shown here is derived from an EMBL/GenBank/DDBJ whole genome shotgun (WGS) entry which is preliminary data.</text>
</comment>
<dbReference type="RefSeq" id="WP_011783860.1">
    <property type="nucleotide sequence ID" value="NZ_QPJI01000005.1"/>
</dbReference>
<dbReference type="PANTHER" id="PTHR30469:SF15">
    <property type="entry name" value="HLYD FAMILY OF SECRETION PROTEINS"/>
    <property type="match status" value="1"/>
</dbReference>
<evidence type="ECO:0000256" key="1">
    <source>
        <dbReference type="ARBA" id="ARBA00009477"/>
    </source>
</evidence>
<feature type="domain" description="Multidrug resistance protein MdtA-like barrel-sandwich hybrid" evidence="3">
    <location>
        <begin position="67"/>
        <end position="243"/>
    </location>
</feature>
<dbReference type="Gene3D" id="1.10.287.470">
    <property type="entry name" value="Helix hairpin bin"/>
    <property type="match status" value="1"/>
</dbReference>
<accession>A0A368XPP9</accession>
<dbReference type="AlphaFoldDB" id="A0A368XPP9"/>
<dbReference type="PANTHER" id="PTHR30469">
    <property type="entry name" value="MULTIDRUG RESISTANCE PROTEIN MDTA"/>
    <property type="match status" value="1"/>
</dbReference>
<dbReference type="Gene3D" id="2.40.50.100">
    <property type="match status" value="1"/>
</dbReference>
<comment type="similarity">
    <text evidence="1">Belongs to the membrane fusion protein (MFP) (TC 8.A.1) family.</text>
</comment>
<evidence type="ECO:0000259" key="3">
    <source>
        <dbReference type="Pfam" id="PF25917"/>
    </source>
</evidence>
<name>A0A368XPP9_MARNT</name>
<dbReference type="Proteomes" id="UP000253647">
    <property type="component" value="Unassembled WGS sequence"/>
</dbReference>
<protein>
    <submittedName>
        <fullName evidence="4">HlyD family secretion protein</fullName>
    </submittedName>
</protein>
<sequence length="413" mass="44866">MSRKLLPLLMIALGIAGFLLLKATRPEPAEVSATERSWLVQVQKVNSTRATPVLPLYGEVVAPDLQTITATLAGRIDRLPVREGQQVSEGDLLVALDSADIEPVLAQARAQVADLEAQVRSEQVRYRNDQRSLESEKAILDNARRQFERIQSLVERNLASRENLEAATDALARAELTVRTRERAIAEHPARLQSLEARLSQARASLSTAELDGERAVSTAPFDGMVTNLQVAAGDQVSRNQALLSIYPIQGLEVRARVPKMYLGELVDALAKGATLTATTEDSGQRFELVRFAGLSDPAGTEAVLELNGESGALRPGALQPLLLQRPARDNLITIPFSALYGADSVYIMTDDNRMQRVTVQRVGEALSENGERRLLIASEHLKPGMRLITTHLPNAITGLKVKLADSEGAPAS</sequence>
<keyword evidence="2" id="KW-0175">Coiled coil</keyword>
<reference evidence="4 5" key="1">
    <citation type="submission" date="2018-07" db="EMBL/GenBank/DDBJ databases">
        <title>Freshwater and sediment microbial communities from various areas in North America, analyzing microbe dynamics in response to fracking.</title>
        <authorList>
            <person name="Lamendella R."/>
        </authorList>
    </citation>
    <scope>NUCLEOTIDE SEQUENCE [LARGE SCALE GENOMIC DNA]</scope>
    <source>
        <strain evidence="4 5">105B</strain>
    </source>
</reference>
<evidence type="ECO:0000313" key="5">
    <source>
        <dbReference type="Proteomes" id="UP000253647"/>
    </source>
</evidence>
<feature type="coiled-coil region" evidence="2">
    <location>
        <begin position="105"/>
        <end position="153"/>
    </location>
</feature>
<evidence type="ECO:0000256" key="2">
    <source>
        <dbReference type="SAM" id="Coils"/>
    </source>
</evidence>
<organism evidence="4 5">
    <name type="scientific">Marinobacter nauticus</name>
    <name type="common">Marinobacter hydrocarbonoclasticus</name>
    <name type="synonym">Marinobacter aquaeolei</name>
    <dbReference type="NCBI Taxonomy" id="2743"/>
    <lineage>
        <taxon>Bacteria</taxon>
        <taxon>Pseudomonadati</taxon>
        <taxon>Pseudomonadota</taxon>
        <taxon>Gammaproteobacteria</taxon>
        <taxon>Pseudomonadales</taxon>
        <taxon>Marinobacteraceae</taxon>
        <taxon>Marinobacter</taxon>
    </lineage>
</organism>
<proteinExistence type="inferred from homology"/>
<dbReference type="GO" id="GO:0015562">
    <property type="term" value="F:efflux transmembrane transporter activity"/>
    <property type="evidence" value="ECO:0007669"/>
    <property type="project" value="TreeGrafter"/>
</dbReference>
<dbReference type="SUPFAM" id="SSF111369">
    <property type="entry name" value="HlyD-like secretion proteins"/>
    <property type="match status" value="1"/>
</dbReference>
<gene>
    <name evidence="4" type="ORF">DET61_105104</name>
</gene>
<dbReference type="GO" id="GO:1990281">
    <property type="term" value="C:efflux pump complex"/>
    <property type="evidence" value="ECO:0007669"/>
    <property type="project" value="TreeGrafter"/>
</dbReference>
<dbReference type="Pfam" id="PF25917">
    <property type="entry name" value="BSH_RND"/>
    <property type="match status" value="1"/>
</dbReference>
<dbReference type="Gene3D" id="2.40.30.170">
    <property type="match status" value="1"/>
</dbReference>
<dbReference type="EMBL" id="QPJI01000005">
    <property type="protein sequence ID" value="RCW69943.1"/>
    <property type="molecule type" value="Genomic_DNA"/>
</dbReference>
<evidence type="ECO:0000313" key="4">
    <source>
        <dbReference type="EMBL" id="RCW69943.1"/>
    </source>
</evidence>